<evidence type="ECO:0000259" key="1">
    <source>
        <dbReference type="Pfam" id="PF16242"/>
    </source>
</evidence>
<organism evidence="2 3">
    <name type="scientific">Tropicibacter naphthalenivorans</name>
    <dbReference type="NCBI Taxonomy" id="441103"/>
    <lineage>
        <taxon>Bacteria</taxon>
        <taxon>Pseudomonadati</taxon>
        <taxon>Pseudomonadota</taxon>
        <taxon>Alphaproteobacteria</taxon>
        <taxon>Rhodobacterales</taxon>
        <taxon>Roseobacteraceae</taxon>
        <taxon>Tropicibacter</taxon>
    </lineage>
</organism>
<dbReference type="RefSeq" id="WP_058246085.1">
    <property type="nucleotide sequence ID" value="NZ_CYSE01000001.1"/>
</dbReference>
<gene>
    <name evidence="2" type="ORF">TRN7648_00544</name>
</gene>
<reference evidence="2 3" key="1">
    <citation type="submission" date="2015-09" db="EMBL/GenBank/DDBJ databases">
        <authorList>
            <consortium name="Swine Surveillance"/>
        </authorList>
    </citation>
    <scope>NUCLEOTIDE SEQUENCE [LARGE SCALE GENOMIC DNA]</scope>
    <source>
        <strain evidence="2 3">CECT 7648</strain>
    </source>
</reference>
<proteinExistence type="predicted"/>
<keyword evidence="3" id="KW-1185">Reference proteome</keyword>
<dbReference type="InterPro" id="IPR012349">
    <property type="entry name" value="Split_barrel_FMN-bd"/>
</dbReference>
<protein>
    <submittedName>
        <fullName evidence="2">Putative stress protein (General stress protein 26)</fullName>
    </submittedName>
</protein>
<name>A0A0P1G1R6_9RHOB</name>
<dbReference type="AlphaFoldDB" id="A0A0P1G1R6"/>
<evidence type="ECO:0000313" key="2">
    <source>
        <dbReference type="EMBL" id="CUH75646.1"/>
    </source>
</evidence>
<feature type="domain" description="General stress protein FMN-binding split barrel" evidence="1">
    <location>
        <begin position="10"/>
        <end position="153"/>
    </location>
</feature>
<dbReference type="Gene3D" id="2.30.110.10">
    <property type="entry name" value="Electron Transport, Fmn-binding Protein, Chain A"/>
    <property type="match status" value="1"/>
</dbReference>
<sequence length="171" mass="18587">MANRPETDIEAEKQLWDQLSDTRTGMLWVQGSGQHPQPMTHFADPDSGALWFITASDTDLVAAMGEGAQAGFTLVSGSGDYHASMTGPLVPYNSDEKIDELWNFAVAAWFEKGRADETVQLIKFTPREASVWASQGNPVLVGLKMMRAAMTEGESHPDVGTHKVLHLSIAA</sequence>
<dbReference type="STRING" id="441103.TRN7648_00544"/>
<dbReference type="PANTHER" id="PTHR34818:SF1">
    <property type="entry name" value="PROTEIN BLI-3"/>
    <property type="match status" value="1"/>
</dbReference>
<evidence type="ECO:0000313" key="3">
    <source>
        <dbReference type="Proteomes" id="UP000054935"/>
    </source>
</evidence>
<dbReference type="EMBL" id="CYSE01000001">
    <property type="protein sequence ID" value="CUH75646.1"/>
    <property type="molecule type" value="Genomic_DNA"/>
</dbReference>
<accession>A0A0P1G1R6</accession>
<dbReference type="OrthoDB" id="1432662at2"/>
<dbReference type="PANTHER" id="PTHR34818">
    <property type="entry name" value="PROTEIN BLI-3"/>
    <property type="match status" value="1"/>
</dbReference>
<dbReference type="SUPFAM" id="SSF50475">
    <property type="entry name" value="FMN-binding split barrel"/>
    <property type="match status" value="1"/>
</dbReference>
<dbReference type="InterPro" id="IPR052917">
    <property type="entry name" value="Stress-Dev_Protein"/>
</dbReference>
<dbReference type="Proteomes" id="UP000054935">
    <property type="component" value="Unassembled WGS sequence"/>
</dbReference>
<dbReference type="Pfam" id="PF16242">
    <property type="entry name" value="Pyrid_ox_like"/>
    <property type="match status" value="1"/>
</dbReference>
<dbReference type="InterPro" id="IPR038725">
    <property type="entry name" value="YdaG_split_barrel_FMN-bd"/>
</dbReference>